<feature type="transmembrane region" description="Helical" evidence="1">
    <location>
        <begin position="6"/>
        <end position="22"/>
    </location>
</feature>
<sequence length="111" mass="12777">MDFLWVLFQAFAFSVVYVFFPIKPSSFRGNNSRYSALASLCFLSCYGSYSIETLQPNSAGFDNAGRWRYALCERRKQSGPSMARRMRDGDLMESPRVDPQFWRFNGAAEID</sequence>
<keyword evidence="1" id="KW-0812">Transmembrane</keyword>
<protein>
    <submittedName>
        <fullName evidence="2">Uncharacterized protein</fullName>
    </submittedName>
</protein>
<evidence type="ECO:0000256" key="1">
    <source>
        <dbReference type="SAM" id="Phobius"/>
    </source>
</evidence>
<keyword evidence="1" id="KW-1133">Transmembrane helix</keyword>
<organism evidence="2 3">
    <name type="scientific">Riccia fluitans</name>
    <dbReference type="NCBI Taxonomy" id="41844"/>
    <lineage>
        <taxon>Eukaryota</taxon>
        <taxon>Viridiplantae</taxon>
        <taxon>Streptophyta</taxon>
        <taxon>Embryophyta</taxon>
        <taxon>Marchantiophyta</taxon>
        <taxon>Marchantiopsida</taxon>
        <taxon>Marchantiidae</taxon>
        <taxon>Marchantiales</taxon>
        <taxon>Ricciaceae</taxon>
        <taxon>Riccia</taxon>
    </lineage>
</organism>
<proteinExistence type="predicted"/>
<dbReference type="EMBL" id="JBHFFA010000008">
    <property type="protein sequence ID" value="KAL2607695.1"/>
    <property type="molecule type" value="Genomic_DNA"/>
</dbReference>
<keyword evidence="3" id="KW-1185">Reference proteome</keyword>
<evidence type="ECO:0000313" key="3">
    <source>
        <dbReference type="Proteomes" id="UP001605036"/>
    </source>
</evidence>
<comment type="caution">
    <text evidence="2">The sequence shown here is derived from an EMBL/GenBank/DDBJ whole genome shotgun (WGS) entry which is preliminary data.</text>
</comment>
<name>A0ABD1XFI2_9MARC</name>
<keyword evidence="1" id="KW-0472">Membrane</keyword>
<evidence type="ECO:0000313" key="2">
    <source>
        <dbReference type="EMBL" id="KAL2607695.1"/>
    </source>
</evidence>
<gene>
    <name evidence="2" type="ORF">R1flu_026268</name>
</gene>
<reference evidence="2 3" key="1">
    <citation type="submission" date="2024-09" db="EMBL/GenBank/DDBJ databases">
        <title>Chromosome-scale assembly of Riccia fluitans.</title>
        <authorList>
            <person name="Paukszto L."/>
            <person name="Sawicki J."/>
            <person name="Karawczyk K."/>
            <person name="Piernik-Szablinska J."/>
            <person name="Szczecinska M."/>
            <person name="Mazdziarz M."/>
        </authorList>
    </citation>
    <scope>NUCLEOTIDE SEQUENCE [LARGE SCALE GENOMIC DNA]</scope>
    <source>
        <strain evidence="2">Rf_01</strain>
        <tissue evidence="2">Aerial parts of the thallus</tissue>
    </source>
</reference>
<dbReference type="Proteomes" id="UP001605036">
    <property type="component" value="Unassembled WGS sequence"/>
</dbReference>
<accession>A0ABD1XFI2</accession>
<dbReference type="AlphaFoldDB" id="A0ABD1XFI2"/>